<evidence type="ECO:0000313" key="2">
    <source>
        <dbReference type="Proteomes" id="UP001500954"/>
    </source>
</evidence>
<sequence length="265" mass="30794">MRNFIFFLIVTFSSLQSFSQNFLRIEVEGKIIVESNDVSGIAIFNKSSNTGTVTNDNGMFNIKVKLNDVIEVSALQFQNITFQVNEAIMESRSMKIFLIEEIKKLDEVIVSNNKLSGNLNTDLENTKVYNLKLDALYFGLKAIDDNQFERDYKSKVKNEVMTSQRQTMIYGLNIVNVVDQLLLPLFRSKVPNKKAHGIPEIPIEYIKHYFGAEFLTHHFNIPEHRIEEFIQFVQTEDFDYSLLNYGKEMEFLEFIHKKSVTFLKS</sequence>
<dbReference type="EMBL" id="BAABCY010000024">
    <property type="protein sequence ID" value="GAA3559821.1"/>
    <property type="molecule type" value="Genomic_DNA"/>
</dbReference>
<dbReference type="InterPro" id="IPR008969">
    <property type="entry name" value="CarboxyPept-like_regulatory"/>
</dbReference>
<comment type="caution">
    <text evidence="1">The sequence shown here is derived from an EMBL/GenBank/DDBJ whole genome shotgun (WGS) entry which is preliminary data.</text>
</comment>
<dbReference type="SUPFAM" id="SSF49464">
    <property type="entry name" value="Carboxypeptidase regulatory domain-like"/>
    <property type="match status" value="1"/>
</dbReference>
<reference evidence="2" key="1">
    <citation type="journal article" date="2019" name="Int. J. Syst. Evol. Microbiol.">
        <title>The Global Catalogue of Microorganisms (GCM) 10K type strain sequencing project: providing services to taxonomists for standard genome sequencing and annotation.</title>
        <authorList>
            <consortium name="The Broad Institute Genomics Platform"/>
            <consortium name="The Broad Institute Genome Sequencing Center for Infectious Disease"/>
            <person name="Wu L."/>
            <person name="Ma J."/>
        </authorList>
    </citation>
    <scope>NUCLEOTIDE SEQUENCE [LARGE SCALE GENOMIC DNA]</scope>
    <source>
        <strain evidence="2">JCM 17111</strain>
    </source>
</reference>
<protein>
    <recommendedName>
        <fullName evidence="3">Carboxypeptidase-like regulatory domain-containing protein</fullName>
    </recommendedName>
</protein>
<organism evidence="1 2">
    <name type="scientific">Snuella lapsa</name>
    <dbReference type="NCBI Taxonomy" id="870481"/>
    <lineage>
        <taxon>Bacteria</taxon>
        <taxon>Pseudomonadati</taxon>
        <taxon>Bacteroidota</taxon>
        <taxon>Flavobacteriia</taxon>
        <taxon>Flavobacteriales</taxon>
        <taxon>Flavobacteriaceae</taxon>
        <taxon>Snuella</taxon>
    </lineage>
</organism>
<evidence type="ECO:0000313" key="1">
    <source>
        <dbReference type="EMBL" id="GAA3559821.1"/>
    </source>
</evidence>
<name>A0ABP6X5C1_9FLAO</name>
<dbReference type="RefSeq" id="WP_345004568.1">
    <property type="nucleotide sequence ID" value="NZ_BAABCY010000024.1"/>
</dbReference>
<dbReference type="Pfam" id="PF13715">
    <property type="entry name" value="CarbopepD_reg_2"/>
    <property type="match status" value="1"/>
</dbReference>
<evidence type="ECO:0008006" key="3">
    <source>
        <dbReference type="Google" id="ProtNLM"/>
    </source>
</evidence>
<dbReference type="Proteomes" id="UP001500954">
    <property type="component" value="Unassembled WGS sequence"/>
</dbReference>
<proteinExistence type="predicted"/>
<keyword evidence="2" id="KW-1185">Reference proteome</keyword>
<gene>
    <name evidence="1" type="ORF">GCM10022395_08350</name>
</gene>
<accession>A0ABP6X5C1</accession>